<feature type="domain" description="UvrD-like helicase C-terminal" evidence="1">
    <location>
        <begin position="377"/>
        <end position="426"/>
    </location>
</feature>
<keyword evidence="2" id="KW-0347">Helicase</keyword>
<dbReference type="InterPro" id="IPR027785">
    <property type="entry name" value="UvrD-like_helicase_C"/>
</dbReference>
<evidence type="ECO:0000313" key="2">
    <source>
        <dbReference type="EMBL" id="AUV59113.1"/>
    </source>
</evidence>
<dbReference type="PANTHER" id="PTHR43788">
    <property type="entry name" value="DNA2/NAM7 HELICASE FAMILY MEMBER"/>
    <property type="match status" value="1"/>
</dbReference>
<name>A0A2K9VA79_9CAUD</name>
<dbReference type="Pfam" id="PF13538">
    <property type="entry name" value="UvrD_C_2"/>
    <property type="match status" value="1"/>
</dbReference>
<protein>
    <submittedName>
        <fullName evidence="2">DNA helicase</fullName>
    </submittedName>
</protein>
<sequence>MYKSTTKLPLNPGQEAAAEGFFDFLLDPNASELRISGPGGTGKTFTMAHMIDEIMPRYHETCSLMGIPALYNEVIMTATTNKAAEVLARATGRPTSTYHSFQGLTVRNNLKTGEADLIPSKSFSIKKNKVIFIDEASMIDRKLKKFINEGTHQSKIVYLGDKCQLLPVKETSSPVYNDSSIKEFMLTQQMRTDVPELHALHEQLRGTIEGKHGFLPIKAVPGIIDWIEDGDEMRKEVEGHFMTKTDTRIVAYTNQQVVNYNTFIRAMNGFHGEFCIGEELVSNSAIQIGAGDRLSIEQECQIVDQDSATRKILIDSSGIELEVRDCTLDTGYGGVFEGIPIPVDMDYFIRLQKYYAHQKNWERHFYLKETFPELRALHASTVHKSQGSTYDTIFIDATDLSTCRQPDVVARLLYVAVSRARHRVVFYGSLAEKFGGLVR</sequence>
<dbReference type="Proteomes" id="UP000241665">
    <property type="component" value="Segment"/>
</dbReference>
<dbReference type="GO" id="GO:0004386">
    <property type="term" value="F:helicase activity"/>
    <property type="evidence" value="ECO:0007669"/>
    <property type="project" value="UniProtKB-KW"/>
</dbReference>
<reference evidence="2 3" key="1">
    <citation type="submission" date="2018-01" db="EMBL/GenBank/DDBJ databases">
        <title>Characterization of the virulent Escherichia coli phage PMBT57 of the N4-like group with a broad host range.</title>
        <authorList>
            <person name="Koberg S."/>
            <person name="Brinks E."/>
        </authorList>
    </citation>
    <scope>NUCLEOTIDE SEQUENCE [LARGE SCALE GENOMIC DNA]</scope>
</reference>
<organism evidence="2 3">
    <name type="scientific">Escherichia phage PMBT57</name>
    <dbReference type="NCBI Taxonomy" id="2079259"/>
    <lineage>
        <taxon>Viruses</taxon>
        <taxon>Duplodnaviria</taxon>
        <taxon>Heunggongvirae</taxon>
        <taxon>Uroviricota</taxon>
        <taxon>Caudoviricetes</taxon>
        <taxon>Schitoviridae</taxon>
        <taxon>Enquatrovirinae</taxon>
        <taxon>Enquatrovirus</taxon>
        <taxon>Enquatrovirus N4</taxon>
    </lineage>
</organism>
<keyword evidence="2" id="KW-0378">Hydrolase</keyword>
<dbReference type="Pfam" id="PF13604">
    <property type="entry name" value="AAA_30"/>
    <property type="match status" value="1"/>
</dbReference>
<dbReference type="SUPFAM" id="SSF52540">
    <property type="entry name" value="P-loop containing nucleoside triphosphate hydrolases"/>
    <property type="match status" value="1"/>
</dbReference>
<dbReference type="SMR" id="A0A2K9VA79"/>
<dbReference type="EMBL" id="MG770228">
    <property type="protein sequence ID" value="AUV59113.1"/>
    <property type="molecule type" value="Genomic_DNA"/>
</dbReference>
<dbReference type="Gene3D" id="3.40.50.300">
    <property type="entry name" value="P-loop containing nucleotide triphosphate hydrolases"/>
    <property type="match status" value="2"/>
</dbReference>
<dbReference type="CDD" id="cd18809">
    <property type="entry name" value="SF1_C_RecD"/>
    <property type="match status" value="1"/>
</dbReference>
<evidence type="ECO:0000259" key="1">
    <source>
        <dbReference type="Pfam" id="PF13538"/>
    </source>
</evidence>
<dbReference type="InterPro" id="IPR027417">
    <property type="entry name" value="P-loop_NTPase"/>
</dbReference>
<keyword evidence="2" id="KW-0067">ATP-binding</keyword>
<proteinExistence type="predicted"/>
<dbReference type="InterPro" id="IPR050534">
    <property type="entry name" value="Coronavir_polyprotein_1ab"/>
</dbReference>
<evidence type="ECO:0000313" key="3">
    <source>
        <dbReference type="Proteomes" id="UP000241665"/>
    </source>
</evidence>
<accession>A0A2K9VA79</accession>
<keyword evidence="2" id="KW-0547">Nucleotide-binding</keyword>